<keyword evidence="3" id="KW-0238">DNA-binding</keyword>
<evidence type="ECO:0000313" key="6">
    <source>
        <dbReference type="Proteomes" id="UP000530268"/>
    </source>
</evidence>
<dbReference type="Proteomes" id="UP000530268">
    <property type="component" value="Unassembled WGS sequence"/>
</dbReference>
<organism evidence="5 6">
    <name type="scientific">Sulfitobacter undariae</name>
    <dbReference type="NCBI Taxonomy" id="1563671"/>
    <lineage>
        <taxon>Bacteria</taxon>
        <taxon>Pseudomonadati</taxon>
        <taxon>Pseudomonadota</taxon>
        <taxon>Alphaproteobacteria</taxon>
        <taxon>Rhodobacterales</taxon>
        <taxon>Roseobacteraceae</taxon>
        <taxon>Sulfitobacter</taxon>
    </lineage>
</organism>
<gene>
    <name evidence="5" type="ORF">GGR95_002854</name>
</gene>
<evidence type="ECO:0000256" key="3">
    <source>
        <dbReference type="ARBA" id="ARBA00023125"/>
    </source>
</evidence>
<comment type="caution">
    <text evidence="5">The sequence shown here is derived from an EMBL/GenBank/DDBJ whole genome shotgun (WGS) entry which is preliminary data.</text>
</comment>
<feature type="domain" description="Type I restriction modification DNA specificity" evidence="4">
    <location>
        <begin position="47"/>
        <end position="134"/>
    </location>
</feature>
<sequence>MKTHLICTAIDRLTEVGARGAKMAQPDHILMLVRGMTLLKDVPIGFVTKPVAFNQDLKALVANENVNPLFLSYLLVEKKRVMMGLVNTANHGTGRLDTNLLKALPIDIPPLPEQRKIADILSTWDRAIETSEALLATARTQKRALMQSLLTGKRRFPEFEEQEWKIGGLDLLAEIHMGQSPAGSTYNSDGIGSPLLNGPTEFTDRHPVARQWTTKPTKMCKDGDVLVCVRGSSTGRMNVADGAYCIGRGIAAVRKRNGLTDTVYLQQLLHSLVELVLSRAAGSTFPNIDKKSLNALQVHIPTYEAQKRIGLVLADADDEIDSYVGDIKNLHAEKKALMQQLLTGKRRVNVDA</sequence>
<dbReference type="PANTHER" id="PTHR30408:SF12">
    <property type="entry name" value="TYPE I RESTRICTION ENZYME MJAVIII SPECIFICITY SUBUNIT"/>
    <property type="match status" value="1"/>
</dbReference>
<keyword evidence="5" id="KW-0378">Hydrolase</keyword>
<keyword evidence="2" id="KW-0680">Restriction system</keyword>
<dbReference type="InterPro" id="IPR052021">
    <property type="entry name" value="Type-I_RS_S_subunit"/>
</dbReference>
<dbReference type="InterPro" id="IPR044946">
    <property type="entry name" value="Restrct_endonuc_typeI_TRD_sf"/>
</dbReference>
<dbReference type="Pfam" id="PF01420">
    <property type="entry name" value="Methylase_S"/>
    <property type="match status" value="2"/>
</dbReference>
<evidence type="ECO:0000256" key="2">
    <source>
        <dbReference type="ARBA" id="ARBA00022747"/>
    </source>
</evidence>
<feature type="domain" description="Type I restriction modification DNA specificity" evidence="4">
    <location>
        <begin position="163"/>
        <end position="320"/>
    </location>
</feature>
<protein>
    <submittedName>
        <fullName evidence="5">Type I restriction enzyme S subunit</fullName>
        <ecNumber evidence="5">3.1.21.3</ecNumber>
    </submittedName>
</protein>
<proteinExistence type="inferred from homology"/>
<evidence type="ECO:0000259" key="4">
    <source>
        <dbReference type="Pfam" id="PF01420"/>
    </source>
</evidence>
<accession>A0A7W6E9P9</accession>
<dbReference type="Gene3D" id="1.10.287.1120">
    <property type="entry name" value="Bipartite methylase S protein"/>
    <property type="match status" value="1"/>
</dbReference>
<reference evidence="5 6" key="1">
    <citation type="submission" date="2020-08" db="EMBL/GenBank/DDBJ databases">
        <title>Genomic Encyclopedia of Type Strains, Phase IV (KMG-IV): sequencing the most valuable type-strain genomes for metagenomic binning, comparative biology and taxonomic classification.</title>
        <authorList>
            <person name="Goeker M."/>
        </authorList>
    </citation>
    <scope>NUCLEOTIDE SEQUENCE [LARGE SCALE GENOMIC DNA]</scope>
    <source>
        <strain evidence="5 6">DSM 102234</strain>
    </source>
</reference>
<dbReference type="AlphaFoldDB" id="A0A7W6E9P9"/>
<dbReference type="GO" id="GO:0003677">
    <property type="term" value="F:DNA binding"/>
    <property type="evidence" value="ECO:0007669"/>
    <property type="project" value="UniProtKB-KW"/>
</dbReference>
<dbReference type="Gene3D" id="3.90.220.20">
    <property type="entry name" value="DNA methylase specificity domains"/>
    <property type="match status" value="2"/>
</dbReference>
<dbReference type="CDD" id="cd17249">
    <property type="entry name" value="RMtype1_S_EcoR124I-TRD2-CR2_like"/>
    <property type="match status" value="1"/>
</dbReference>
<dbReference type="GO" id="GO:0009307">
    <property type="term" value="P:DNA restriction-modification system"/>
    <property type="evidence" value="ECO:0007669"/>
    <property type="project" value="UniProtKB-KW"/>
</dbReference>
<dbReference type="InterPro" id="IPR000055">
    <property type="entry name" value="Restrct_endonuc_typeI_TRD"/>
</dbReference>
<evidence type="ECO:0000313" key="5">
    <source>
        <dbReference type="EMBL" id="MBB3995202.1"/>
    </source>
</evidence>
<name>A0A7W6E9P9_9RHOB</name>
<dbReference type="EC" id="3.1.21.3" evidence="5"/>
<dbReference type="SUPFAM" id="SSF116734">
    <property type="entry name" value="DNA methylase specificity domain"/>
    <property type="match status" value="2"/>
</dbReference>
<comment type="similarity">
    <text evidence="1">Belongs to the type-I restriction system S methylase family.</text>
</comment>
<dbReference type="PANTHER" id="PTHR30408">
    <property type="entry name" value="TYPE-1 RESTRICTION ENZYME ECOKI SPECIFICITY PROTEIN"/>
    <property type="match status" value="1"/>
</dbReference>
<evidence type="ECO:0000256" key="1">
    <source>
        <dbReference type="ARBA" id="ARBA00010923"/>
    </source>
</evidence>
<dbReference type="EMBL" id="JACIEI010000012">
    <property type="protein sequence ID" value="MBB3995202.1"/>
    <property type="molecule type" value="Genomic_DNA"/>
</dbReference>
<dbReference type="CDD" id="cd17496">
    <property type="entry name" value="RMtype1_S_BliBORF2384P-TRD1-CR1_like"/>
    <property type="match status" value="1"/>
</dbReference>
<dbReference type="GO" id="GO:0009035">
    <property type="term" value="F:type I site-specific deoxyribonuclease activity"/>
    <property type="evidence" value="ECO:0007669"/>
    <property type="project" value="UniProtKB-EC"/>
</dbReference>
<keyword evidence="6" id="KW-1185">Reference proteome</keyword>